<name>A0ABT9DDP9_9MOLU</name>
<gene>
    <name evidence="3 4" type="primary">rpsP</name>
    <name evidence="4" type="ORF">OC680_01590</name>
</gene>
<reference evidence="4 5" key="1">
    <citation type="journal article" date="2023" name="Int. J. Syst. Evol. Microbiol.">
        <title>The observation of taxonomic boundaries for the 16SrII and 16SrXXV phytoplasmas using genome-based delimitation.</title>
        <authorList>
            <person name="Rodrigues Jardim B."/>
            <person name="Tran-Nguyen L.T.T."/>
            <person name="Gambley C."/>
            <person name="Al-Sadi A.M."/>
            <person name="Al-Subhi A.M."/>
            <person name="Foissac X."/>
            <person name="Salar P."/>
            <person name="Cai H."/>
            <person name="Yang J.Y."/>
            <person name="Davis R."/>
            <person name="Jones L."/>
            <person name="Rodoni B."/>
            <person name="Constable F.E."/>
        </authorList>
    </citation>
    <scope>NUCLEOTIDE SEQUENCE [LARGE SCALE GENOMIC DNA]</scope>
    <source>
        <strain evidence="4">BAWM-155c</strain>
    </source>
</reference>
<dbReference type="InterPro" id="IPR023803">
    <property type="entry name" value="Ribosomal_bS16_dom_sf"/>
</dbReference>
<comment type="similarity">
    <text evidence="3">Belongs to the bacterial ribosomal protein bS16 family.</text>
</comment>
<dbReference type="NCBIfam" id="TIGR00002">
    <property type="entry name" value="S16"/>
    <property type="match status" value="1"/>
</dbReference>
<dbReference type="Pfam" id="PF00886">
    <property type="entry name" value="Ribosomal_S16"/>
    <property type="match status" value="1"/>
</dbReference>
<comment type="caution">
    <text evidence="4">The sequence shown here is derived from an EMBL/GenBank/DDBJ whole genome shotgun (WGS) entry which is preliminary data.</text>
</comment>
<evidence type="ECO:0000256" key="1">
    <source>
        <dbReference type="ARBA" id="ARBA00022980"/>
    </source>
</evidence>
<dbReference type="InterPro" id="IPR000307">
    <property type="entry name" value="Ribosomal_bS16"/>
</dbReference>
<dbReference type="PANTHER" id="PTHR12919:SF20">
    <property type="entry name" value="SMALL RIBOSOMAL SUBUNIT PROTEIN BS16M"/>
    <property type="match status" value="1"/>
</dbReference>
<dbReference type="PANTHER" id="PTHR12919">
    <property type="entry name" value="30S RIBOSOMAL PROTEIN S16"/>
    <property type="match status" value="1"/>
</dbReference>
<protein>
    <recommendedName>
        <fullName evidence="3">Small ribosomal subunit protein bS16</fullName>
    </recommendedName>
</protein>
<proteinExistence type="inferred from homology"/>
<sequence length="79" mass="9079">MSVKIRLQLLGSHKKPFYRIVAANSRNKRDGKFLEILGSYAPLRDSSNLNTTKIEKWISVGGQPTTIVKKLYKKFKNQK</sequence>
<keyword evidence="1 3" id="KW-0689">Ribosomal protein</keyword>
<dbReference type="RefSeq" id="WP_304515372.1">
    <property type="nucleotide sequence ID" value="NZ_JAOSID010000005.1"/>
</dbReference>
<evidence type="ECO:0000313" key="5">
    <source>
        <dbReference type="Proteomes" id="UP001172036"/>
    </source>
</evidence>
<dbReference type="HAMAP" id="MF_00385">
    <property type="entry name" value="Ribosomal_bS16"/>
    <property type="match status" value="1"/>
</dbReference>
<keyword evidence="2 3" id="KW-0687">Ribonucleoprotein</keyword>
<keyword evidence="5" id="KW-1185">Reference proteome</keyword>
<dbReference type="Proteomes" id="UP001172036">
    <property type="component" value="Unassembled WGS sequence"/>
</dbReference>
<dbReference type="Gene3D" id="3.30.1320.10">
    <property type="match status" value="1"/>
</dbReference>
<dbReference type="SUPFAM" id="SSF54565">
    <property type="entry name" value="Ribosomal protein S16"/>
    <property type="match status" value="1"/>
</dbReference>
<accession>A0ABT9DDP9</accession>
<dbReference type="GO" id="GO:0005840">
    <property type="term" value="C:ribosome"/>
    <property type="evidence" value="ECO:0007669"/>
    <property type="project" value="UniProtKB-KW"/>
</dbReference>
<organism evidence="4 5">
    <name type="scientific">Candidatus Phytoplasma melaleucae</name>
    <dbReference type="NCBI Taxonomy" id="2982630"/>
    <lineage>
        <taxon>Bacteria</taxon>
        <taxon>Bacillati</taxon>
        <taxon>Mycoplasmatota</taxon>
        <taxon>Mollicutes</taxon>
        <taxon>Acholeplasmatales</taxon>
        <taxon>Acholeplasmataceae</taxon>
        <taxon>Candidatus Phytoplasma</taxon>
    </lineage>
</organism>
<evidence type="ECO:0000256" key="2">
    <source>
        <dbReference type="ARBA" id="ARBA00023274"/>
    </source>
</evidence>
<dbReference type="EMBL" id="JAOSID010000005">
    <property type="protein sequence ID" value="MDO8168168.1"/>
    <property type="molecule type" value="Genomic_DNA"/>
</dbReference>
<evidence type="ECO:0000256" key="3">
    <source>
        <dbReference type="HAMAP-Rule" id="MF_00385"/>
    </source>
</evidence>
<evidence type="ECO:0000313" key="4">
    <source>
        <dbReference type="EMBL" id="MDO8168168.1"/>
    </source>
</evidence>